<evidence type="ECO:0000313" key="3">
    <source>
        <dbReference type="Proteomes" id="UP001597460"/>
    </source>
</evidence>
<dbReference type="EMBL" id="JBHULI010000022">
    <property type="protein sequence ID" value="MFD2531838.1"/>
    <property type="molecule type" value="Genomic_DNA"/>
</dbReference>
<comment type="caution">
    <text evidence="2">The sequence shown here is derived from an EMBL/GenBank/DDBJ whole genome shotgun (WGS) entry which is preliminary data.</text>
</comment>
<feature type="transmembrane region" description="Helical" evidence="1">
    <location>
        <begin position="431"/>
        <end position="451"/>
    </location>
</feature>
<feature type="transmembrane region" description="Helical" evidence="1">
    <location>
        <begin position="386"/>
        <end position="411"/>
    </location>
</feature>
<dbReference type="Gene3D" id="3.30.70.1320">
    <property type="entry name" value="Multidrug efflux transporter AcrB pore domain like"/>
    <property type="match status" value="1"/>
</dbReference>
<feature type="transmembrane region" description="Helical" evidence="1">
    <location>
        <begin position="360"/>
        <end position="380"/>
    </location>
</feature>
<keyword evidence="3" id="KW-1185">Reference proteome</keyword>
<dbReference type="Proteomes" id="UP001597460">
    <property type="component" value="Unassembled WGS sequence"/>
</dbReference>
<sequence>MGSLSKLAVDRPITFLMTTLILLGFGMYGLQNLRLNLYPDVSFPTITVYTSYEGVAPEDIETLVTRPIEESVGSISGIRRVRSLSSQGASVVKLNFEWGTDLYQAENDVRKELGFVERQIPDDAETPLVFSYDPNQEPIVVLTVTSNARSARELRTYSKQVLEQRIERINGIASAETSGGLERQINVRINNQQMRLYNLTIAEISQKLQQENIQVPAGQLTEGNTNYSLRTIGEFKNVDQIRNTIITVRDGQPLLLKDVATVDDGIAQPIGNVRVNGEDGVVLNIYRQSDANVVTAANAVVDNLEEIQRSLPNDVRVGVLTNKADFIEQSISNLLMTGVQAIILVVLILLVFLRSGRSAMIIAISIPVSIITTFLVMDMADLSLNIISLSGLTLAVGLVVDNAVVVLENIFHFREEGANRDEASINGAKEVAVPVVVSTITTLVVFLPILFVPGIAGFLFRDLALTISFSLVISALVALTLIPLMTSQFYKEKAVDFQAKNKVATFFTNMLQKLEKTYHDQLQKVIDRSGLVVISAVLLFLASLPLFYVIGGEFFPRVDENAFVLEVQREPGVNLFELERSMGQVEAIVQQEVPEARLIVSDYGDKEGIEGADDPGGFTGTVRVELVSQNDRDRSQSEITNSLIRELQVVPGVEIQEVIIDPLSPDGENGLIVQIFGYDPDTKQELAEGVKEDLLDIEGINSVFSSSDQGRPELRLIMDRERISRVGMNTNQVASAVSNAVKGNIATAFVDQGVEFEVVVELAPQDKAQSVDLENIQVQTPAGEWMPLKNLARVERYTGPTNVLRIDQERVVEVTAELAGIDLAAASSQAREQLDQVNWPDEYRYEISGTAEEQAESFGFLMIAFMIAGILTYMVMASQFESLVEPFIIILTIPLALTGVLLMLWVTGTSISVTSMVGLILLTGIVVNNGIVMIDYIKILQARGTNRKEAVVEGATRRLRPILMTAFTTILSMVPLALELGTGSETWSPMARTVIGGLTMSTLLMLFVVPCFYNIINGWVEKLGFDAVHKEDPLAKPQEVLA</sequence>
<keyword evidence="1" id="KW-0812">Transmembrane</keyword>
<feature type="transmembrane region" description="Helical" evidence="1">
    <location>
        <begin position="958"/>
        <end position="978"/>
    </location>
</feature>
<reference evidence="3" key="1">
    <citation type="journal article" date="2019" name="Int. J. Syst. Evol. Microbiol.">
        <title>The Global Catalogue of Microorganisms (GCM) 10K type strain sequencing project: providing services to taxonomists for standard genome sequencing and annotation.</title>
        <authorList>
            <consortium name="The Broad Institute Genomics Platform"/>
            <consortium name="The Broad Institute Genome Sequencing Center for Infectious Disease"/>
            <person name="Wu L."/>
            <person name="Ma J."/>
        </authorList>
    </citation>
    <scope>NUCLEOTIDE SEQUENCE [LARGE SCALE GENOMIC DNA]</scope>
    <source>
        <strain evidence="3">KCTC 52042</strain>
    </source>
</reference>
<keyword evidence="1" id="KW-1133">Transmembrane helix</keyword>
<evidence type="ECO:0000313" key="2">
    <source>
        <dbReference type="EMBL" id="MFD2531838.1"/>
    </source>
</evidence>
<gene>
    <name evidence="2" type="ORF">ACFSVN_05220</name>
</gene>
<keyword evidence="1" id="KW-0472">Membrane</keyword>
<dbReference type="SUPFAM" id="SSF82714">
    <property type="entry name" value="Multidrug efflux transporter AcrB TolC docking domain, DN and DC subdomains"/>
    <property type="match status" value="2"/>
</dbReference>
<protein>
    <submittedName>
        <fullName evidence="2">Efflux RND transporter permease subunit</fullName>
    </submittedName>
</protein>
<dbReference type="SUPFAM" id="SSF82866">
    <property type="entry name" value="Multidrug efflux transporter AcrB transmembrane domain"/>
    <property type="match status" value="2"/>
</dbReference>
<dbReference type="InterPro" id="IPR001036">
    <property type="entry name" value="Acrflvin-R"/>
</dbReference>
<feature type="transmembrane region" description="Helical" evidence="1">
    <location>
        <begin position="857"/>
        <end position="875"/>
    </location>
</feature>
<dbReference type="PANTHER" id="PTHR32063:SF0">
    <property type="entry name" value="SWARMING MOTILITY PROTEIN SWRC"/>
    <property type="match status" value="1"/>
</dbReference>
<feature type="transmembrane region" description="Helical" evidence="1">
    <location>
        <begin position="913"/>
        <end position="937"/>
    </location>
</feature>
<dbReference type="RefSeq" id="WP_390299603.1">
    <property type="nucleotide sequence ID" value="NZ_JBHULI010000022.1"/>
</dbReference>
<dbReference type="Gene3D" id="3.30.70.1440">
    <property type="entry name" value="Multidrug efflux transporter AcrB pore domain"/>
    <property type="match status" value="1"/>
</dbReference>
<dbReference type="InterPro" id="IPR027463">
    <property type="entry name" value="AcrB_DN_DC_subdom"/>
</dbReference>
<organism evidence="2 3">
    <name type="scientific">Gracilimonas halophila</name>
    <dbReference type="NCBI Taxonomy" id="1834464"/>
    <lineage>
        <taxon>Bacteria</taxon>
        <taxon>Pseudomonadati</taxon>
        <taxon>Balneolota</taxon>
        <taxon>Balneolia</taxon>
        <taxon>Balneolales</taxon>
        <taxon>Balneolaceae</taxon>
        <taxon>Gracilimonas</taxon>
    </lineage>
</organism>
<feature type="transmembrane region" description="Helical" evidence="1">
    <location>
        <begin position="887"/>
        <end position="907"/>
    </location>
</feature>
<dbReference type="PANTHER" id="PTHR32063">
    <property type="match status" value="1"/>
</dbReference>
<feature type="transmembrane region" description="Helical" evidence="1">
    <location>
        <begin position="531"/>
        <end position="551"/>
    </location>
</feature>
<dbReference type="Gene3D" id="3.30.70.1430">
    <property type="entry name" value="Multidrug efflux transporter AcrB pore domain"/>
    <property type="match status" value="2"/>
</dbReference>
<name>A0ABW5JK43_9BACT</name>
<proteinExistence type="predicted"/>
<feature type="transmembrane region" description="Helical" evidence="1">
    <location>
        <begin position="12"/>
        <end position="30"/>
    </location>
</feature>
<dbReference type="Pfam" id="PF00873">
    <property type="entry name" value="ACR_tran"/>
    <property type="match status" value="1"/>
</dbReference>
<evidence type="ECO:0000256" key="1">
    <source>
        <dbReference type="SAM" id="Phobius"/>
    </source>
</evidence>
<feature type="transmembrane region" description="Helical" evidence="1">
    <location>
        <begin position="463"/>
        <end position="484"/>
    </location>
</feature>
<dbReference type="Gene3D" id="1.20.1640.10">
    <property type="entry name" value="Multidrug efflux transporter AcrB transmembrane domain"/>
    <property type="match status" value="2"/>
</dbReference>
<dbReference type="Gene3D" id="3.30.2090.10">
    <property type="entry name" value="Multidrug efflux transporter AcrB TolC docking domain, DN and DC subdomains"/>
    <property type="match status" value="2"/>
</dbReference>
<feature type="transmembrane region" description="Helical" evidence="1">
    <location>
        <begin position="990"/>
        <end position="1013"/>
    </location>
</feature>
<accession>A0ABW5JK43</accession>
<feature type="transmembrane region" description="Helical" evidence="1">
    <location>
        <begin position="334"/>
        <end position="353"/>
    </location>
</feature>
<dbReference type="PRINTS" id="PR00702">
    <property type="entry name" value="ACRIFLAVINRP"/>
</dbReference>
<dbReference type="SUPFAM" id="SSF82693">
    <property type="entry name" value="Multidrug efflux transporter AcrB pore domain, PN1, PN2, PC1 and PC2 subdomains"/>
    <property type="match status" value="3"/>
</dbReference>